<dbReference type="CDD" id="cd19920">
    <property type="entry name" value="REC_PA4781-like"/>
    <property type="match status" value="1"/>
</dbReference>
<dbReference type="RefSeq" id="WP_316433462.1">
    <property type="nucleotide sequence ID" value="NZ_CP053586.1"/>
</dbReference>
<evidence type="ECO:0000256" key="2">
    <source>
        <dbReference type="ARBA" id="ARBA00023012"/>
    </source>
</evidence>
<dbReference type="EMBL" id="CP053586">
    <property type="protein sequence ID" value="WNZ22085.1"/>
    <property type="molecule type" value="Genomic_DNA"/>
</dbReference>
<evidence type="ECO:0000256" key="4">
    <source>
        <dbReference type="ARBA" id="ARBA00023125"/>
    </source>
</evidence>
<protein>
    <submittedName>
        <fullName evidence="8">Response regulator</fullName>
    </submittedName>
</protein>
<sequence length="156" mass="17332">MDAALEENQKFDILIVDDVRDNIRLLSDLLVKQGYNVRKATTGGMALRAIEALAPDLILLDIKMADMNGYEICSSLKANPSTCAIPVIFLSAADELADKVKAFQVGGIDYIPKPFHLDEVLIKVKTQLTIYQLRQQLEECESQLQQALNQVRALGQ</sequence>
<dbReference type="PROSITE" id="PS50110">
    <property type="entry name" value="RESPONSE_REGULATORY"/>
    <property type="match status" value="1"/>
</dbReference>
<evidence type="ECO:0000256" key="6">
    <source>
        <dbReference type="PROSITE-ProRule" id="PRU00169"/>
    </source>
</evidence>
<dbReference type="PANTHER" id="PTHR48111:SF1">
    <property type="entry name" value="TWO-COMPONENT RESPONSE REGULATOR ORR33"/>
    <property type="match status" value="1"/>
</dbReference>
<dbReference type="GO" id="GO:0000156">
    <property type="term" value="F:phosphorelay response regulator activity"/>
    <property type="evidence" value="ECO:0007669"/>
    <property type="project" value="TreeGrafter"/>
</dbReference>
<dbReference type="GO" id="GO:0000976">
    <property type="term" value="F:transcription cis-regulatory region binding"/>
    <property type="evidence" value="ECO:0007669"/>
    <property type="project" value="TreeGrafter"/>
</dbReference>
<dbReference type="SMART" id="SM00448">
    <property type="entry name" value="REC"/>
    <property type="match status" value="1"/>
</dbReference>
<dbReference type="Gene3D" id="3.40.50.2300">
    <property type="match status" value="1"/>
</dbReference>
<dbReference type="Pfam" id="PF00072">
    <property type="entry name" value="Response_reg"/>
    <property type="match status" value="1"/>
</dbReference>
<dbReference type="GO" id="GO:0032993">
    <property type="term" value="C:protein-DNA complex"/>
    <property type="evidence" value="ECO:0007669"/>
    <property type="project" value="TreeGrafter"/>
</dbReference>
<dbReference type="SUPFAM" id="SSF52172">
    <property type="entry name" value="CheY-like"/>
    <property type="match status" value="1"/>
</dbReference>
<name>A0AA96WCL0_9CYAN</name>
<evidence type="ECO:0000259" key="7">
    <source>
        <dbReference type="PROSITE" id="PS50110"/>
    </source>
</evidence>
<evidence type="ECO:0000256" key="3">
    <source>
        <dbReference type="ARBA" id="ARBA00023015"/>
    </source>
</evidence>
<reference evidence="8" key="1">
    <citation type="submission" date="2020-05" db="EMBL/GenBank/DDBJ databases">
        <authorList>
            <person name="Zhu T."/>
            <person name="Keshari N."/>
            <person name="Lu X."/>
        </authorList>
    </citation>
    <scope>NUCLEOTIDE SEQUENCE</scope>
    <source>
        <strain evidence="8">NK1-12</strain>
    </source>
</reference>
<dbReference type="InterPro" id="IPR011006">
    <property type="entry name" value="CheY-like_superfamily"/>
</dbReference>
<evidence type="ECO:0000256" key="5">
    <source>
        <dbReference type="ARBA" id="ARBA00023163"/>
    </source>
</evidence>
<keyword evidence="4" id="KW-0238">DNA-binding</keyword>
<evidence type="ECO:0000313" key="8">
    <source>
        <dbReference type="EMBL" id="WNZ22085.1"/>
    </source>
</evidence>
<proteinExistence type="predicted"/>
<dbReference type="GO" id="GO:0006355">
    <property type="term" value="P:regulation of DNA-templated transcription"/>
    <property type="evidence" value="ECO:0007669"/>
    <property type="project" value="TreeGrafter"/>
</dbReference>
<feature type="domain" description="Response regulatory" evidence="7">
    <location>
        <begin position="12"/>
        <end position="128"/>
    </location>
</feature>
<keyword evidence="1 6" id="KW-0597">Phosphoprotein</keyword>
<dbReference type="InterPro" id="IPR039420">
    <property type="entry name" value="WalR-like"/>
</dbReference>
<dbReference type="PANTHER" id="PTHR48111">
    <property type="entry name" value="REGULATOR OF RPOS"/>
    <property type="match status" value="1"/>
</dbReference>
<dbReference type="GO" id="GO:0005829">
    <property type="term" value="C:cytosol"/>
    <property type="evidence" value="ECO:0007669"/>
    <property type="project" value="TreeGrafter"/>
</dbReference>
<dbReference type="AlphaFoldDB" id="A0AA96WCL0"/>
<organism evidence="8">
    <name type="scientific">Leptolyngbya sp. NK1-12</name>
    <dbReference type="NCBI Taxonomy" id="2547451"/>
    <lineage>
        <taxon>Bacteria</taxon>
        <taxon>Bacillati</taxon>
        <taxon>Cyanobacteriota</taxon>
        <taxon>Cyanophyceae</taxon>
        <taxon>Leptolyngbyales</taxon>
        <taxon>Leptolyngbyaceae</taxon>
        <taxon>Leptolyngbya group</taxon>
        <taxon>Leptolyngbya</taxon>
    </lineage>
</organism>
<gene>
    <name evidence="8" type="ORF">HJG54_03840</name>
</gene>
<keyword evidence="2" id="KW-0902">Two-component regulatory system</keyword>
<evidence type="ECO:0000256" key="1">
    <source>
        <dbReference type="ARBA" id="ARBA00022553"/>
    </source>
</evidence>
<keyword evidence="3" id="KW-0805">Transcription regulation</keyword>
<dbReference type="InterPro" id="IPR001789">
    <property type="entry name" value="Sig_transdc_resp-reg_receiver"/>
</dbReference>
<accession>A0AA96WCL0</accession>
<keyword evidence="5" id="KW-0804">Transcription</keyword>
<feature type="modified residue" description="4-aspartylphosphate" evidence="6">
    <location>
        <position position="61"/>
    </location>
</feature>